<dbReference type="EMBL" id="EAAA01001269">
    <property type="status" value="NOT_ANNOTATED_CDS"/>
    <property type="molecule type" value="Genomic_DNA"/>
</dbReference>
<reference evidence="2" key="3">
    <citation type="submission" date="2025-08" db="UniProtKB">
        <authorList>
            <consortium name="Ensembl"/>
        </authorList>
    </citation>
    <scope>IDENTIFICATION</scope>
</reference>
<evidence type="ECO:0000256" key="1">
    <source>
        <dbReference type="SAM" id="Phobius"/>
    </source>
</evidence>
<name>H2XJR1_CIOIN</name>
<keyword evidence="1" id="KW-1133">Transmembrane helix</keyword>
<protein>
    <recommendedName>
        <fullName evidence="4">G-protein coupled receptors family 1 profile domain-containing protein</fullName>
    </recommendedName>
</protein>
<feature type="transmembrane region" description="Helical" evidence="1">
    <location>
        <begin position="220"/>
        <end position="239"/>
    </location>
</feature>
<accession>H2XJR1</accession>
<evidence type="ECO:0000313" key="2">
    <source>
        <dbReference type="Ensembl" id="ENSCINP00000029893.1"/>
    </source>
</evidence>
<reference evidence="3" key="1">
    <citation type="journal article" date="2002" name="Science">
        <title>The draft genome of Ciona intestinalis: insights into chordate and vertebrate origins.</title>
        <authorList>
            <person name="Dehal P."/>
            <person name="Satou Y."/>
            <person name="Campbell R.K."/>
            <person name="Chapman J."/>
            <person name="Degnan B."/>
            <person name="De Tomaso A."/>
            <person name="Davidson B."/>
            <person name="Di Gregorio A."/>
            <person name="Gelpke M."/>
            <person name="Goodstein D.M."/>
            <person name="Harafuji N."/>
            <person name="Hastings K.E."/>
            <person name="Ho I."/>
            <person name="Hotta K."/>
            <person name="Huang W."/>
            <person name="Kawashima T."/>
            <person name="Lemaire P."/>
            <person name="Martinez D."/>
            <person name="Meinertzhagen I.A."/>
            <person name="Necula S."/>
            <person name="Nonaka M."/>
            <person name="Putnam N."/>
            <person name="Rash S."/>
            <person name="Saiga H."/>
            <person name="Satake M."/>
            <person name="Terry A."/>
            <person name="Yamada L."/>
            <person name="Wang H.G."/>
            <person name="Awazu S."/>
            <person name="Azumi K."/>
            <person name="Boore J."/>
            <person name="Branno M."/>
            <person name="Chin-Bow S."/>
            <person name="DeSantis R."/>
            <person name="Doyle S."/>
            <person name="Francino P."/>
            <person name="Keys D.N."/>
            <person name="Haga S."/>
            <person name="Hayashi H."/>
            <person name="Hino K."/>
            <person name="Imai K.S."/>
            <person name="Inaba K."/>
            <person name="Kano S."/>
            <person name="Kobayashi K."/>
            <person name="Kobayashi M."/>
            <person name="Lee B.I."/>
            <person name="Makabe K.W."/>
            <person name="Manohar C."/>
            <person name="Matassi G."/>
            <person name="Medina M."/>
            <person name="Mochizuki Y."/>
            <person name="Mount S."/>
            <person name="Morishita T."/>
            <person name="Miura S."/>
            <person name="Nakayama A."/>
            <person name="Nishizaka S."/>
            <person name="Nomoto H."/>
            <person name="Ohta F."/>
            <person name="Oishi K."/>
            <person name="Rigoutsos I."/>
            <person name="Sano M."/>
            <person name="Sasaki A."/>
            <person name="Sasakura Y."/>
            <person name="Shoguchi E."/>
            <person name="Shin-i T."/>
            <person name="Spagnuolo A."/>
            <person name="Stainier D."/>
            <person name="Suzuki M.M."/>
            <person name="Tassy O."/>
            <person name="Takatori N."/>
            <person name="Tokuoka M."/>
            <person name="Yagi K."/>
            <person name="Yoshizaki F."/>
            <person name="Wada S."/>
            <person name="Zhang C."/>
            <person name="Hyatt P.D."/>
            <person name="Larimer F."/>
            <person name="Detter C."/>
            <person name="Doggett N."/>
            <person name="Glavina T."/>
            <person name="Hawkins T."/>
            <person name="Richardson P."/>
            <person name="Lucas S."/>
            <person name="Kohara Y."/>
            <person name="Levine M."/>
            <person name="Satoh N."/>
            <person name="Rokhsar D.S."/>
        </authorList>
    </citation>
    <scope>NUCLEOTIDE SEQUENCE [LARGE SCALE GENOMIC DNA]</scope>
</reference>
<feature type="transmembrane region" description="Helical" evidence="1">
    <location>
        <begin position="109"/>
        <end position="132"/>
    </location>
</feature>
<feature type="transmembrane region" description="Helical" evidence="1">
    <location>
        <begin position="66"/>
        <end position="88"/>
    </location>
</feature>
<feature type="transmembrane region" description="Helical" evidence="1">
    <location>
        <begin position="6"/>
        <end position="22"/>
    </location>
</feature>
<keyword evidence="1" id="KW-0812">Transmembrane</keyword>
<keyword evidence="1" id="KW-0472">Membrane</keyword>
<dbReference type="HOGENOM" id="CLU_1013838_0_0_1"/>
<feature type="transmembrane region" description="Helical" evidence="1">
    <location>
        <begin position="158"/>
        <end position="180"/>
    </location>
</feature>
<dbReference type="Proteomes" id="UP000008144">
    <property type="component" value="Chromosome 14"/>
</dbReference>
<reference evidence="2" key="4">
    <citation type="submission" date="2025-09" db="UniProtKB">
        <authorList>
            <consortium name="Ensembl"/>
        </authorList>
    </citation>
    <scope>IDENTIFICATION</scope>
</reference>
<evidence type="ECO:0000313" key="3">
    <source>
        <dbReference type="Proteomes" id="UP000008144"/>
    </source>
</evidence>
<reference evidence="2" key="2">
    <citation type="journal article" date="2008" name="Genome Biol.">
        <title>Improved genome assembly and evidence-based global gene model set for the chordate Ciona intestinalis: new insight into intron and operon populations.</title>
        <authorList>
            <person name="Satou Y."/>
            <person name="Mineta K."/>
            <person name="Ogasawara M."/>
            <person name="Sasakura Y."/>
            <person name="Shoguchi E."/>
            <person name="Ueno K."/>
            <person name="Yamada L."/>
            <person name="Matsumoto J."/>
            <person name="Wasserscheid J."/>
            <person name="Dewar K."/>
            <person name="Wiley G.B."/>
            <person name="Macmil S.L."/>
            <person name="Roe B.A."/>
            <person name="Zeller R.W."/>
            <person name="Hastings K.E."/>
            <person name="Lemaire P."/>
            <person name="Lindquist E."/>
            <person name="Endo T."/>
            <person name="Hotta K."/>
            <person name="Inaba K."/>
        </authorList>
    </citation>
    <scope>NUCLEOTIDE SEQUENCE [LARGE SCALE GENOMIC DNA]</scope>
    <source>
        <strain evidence="2">wild type</strain>
    </source>
</reference>
<evidence type="ECO:0008006" key="4">
    <source>
        <dbReference type="Google" id="ProtNLM"/>
    </source>
</evidence>
<keyword evidence="3" id="KW-1185">Reference proteome</keyword>
<feature type="transmembrane region" description="Helical" evidence="1">
    <location>
        <begin position="245"/>
        <end position="267"/>
    </location>
</feature>
<dbReference type="Ensembl" id="ENSCINT00000032405.1">
    <property type="protein sequence ID" value="ENSCINP00000029893.1"/>
    <property type="gene ID" value="ENSCING00000024949.1"/>
</dbReference>
<dbReference type="AlphaFoldDB" id="H2XJR1"/>
<feature type="transmembrane region" description="Helical" evidence="1">
    <location>
        <begin position="34"/>
        <end position="54"/>
    </location>
</feature>
<dbReference type="InParanoid" id="H2XJR1"/>
<proteinExistence type="predicted"/>
<organism evidence="2 3">
    <name type="scientific">Ciona intestinalis</name>
    <name type="common">Transparent sea squirt</name>
    <name type="synonym">Ascidia intestinalis</name>
    <dbReference type="NCBI Taxonomy" id="7719"/>
    <lineage>
        <taxon>Eukaryota</taxon>
        <taxon>Metazoa</taxon>
        <taxon>Chordata</taxon>
        <taxon>Tunicata</taxon>
        <taxon>Ascidiacea</taxon>
        <taxon>Phlebobranchia</taxon>
        <taxon>Cionidae</taxon>
        <taxon>Ciona</taxon>
    </lineage>
</organism>
<sequence>LTSCIFSVACCYVLICLLVYEIRMRTQSVDQLRYFTILCTLCAVLKVLVNQIDLFWGTKSSIACTLFSITSICGYGGSLFFIYIILWLRQYIVQSHSALRHLPHRNIRVYGGRILLGVMLTLFGSLFVLNFVTIKVRHSPDGCIFADSGEVSQSARSLAGLIFTIVFQPAFAVLLLYPLLKKLPSHRRPKLTSTSIRPAHPGAKKCNSVEQVKSLIRRTLIAIALVTVSDIGAIVATFLLEKQPIIFVALAYDANAFVGIVSAIYSFTDWRQRFL</sequence>